<evidence type="ECO:0000259" key="1">
    <source>
        <dbReference type="Pfam" id="PF09557"/>
    </source>
</evidence>
<dbReference type="InterPro" id="IPR019060">
    <property type="entry name" value="DUF2382"/>
</dbReference>
<protein>
    <submittedName>
        <fullName evidence="2">YsnF/AvaK domain-containing protein</fullName>
    </submittedName>
</protein>
<dbReference type="Proteomes" id="UP001315967">
    <property type="component" value="Chromosome"/>
</dbReference>
<reference evidence="2 3" key="1">
    <citation type="submission" date="2022-08" db="EMBL/GenBank/DDBJ databases">
        <title>Aerococcaceae sp. nov isolated from spoiled eye mask.</title>
        <authorList>
            <person name="Zhou G."/>
            <person name="Xie X.-B."/>
            <person name="Shi Q.-S."/>
            <person name="Wang Y.-S."/>
            <person name="Wen X."/>
            <person name="Peng H."/>
            <person name="Yang X.-J."/>
            <person name="Tao H.-B."/>
            <person name="Huang X.-M."/>
        </authorList>
    </citation>
    <scope>NUCLEOTIDE SEQUENCE [LARGE SCALE GENOMIC DNA]</scope>
    <source>
        <strain evidence="3">DM20194951</strain>
    </source>
</reference>
<accession>A0ABY5P8S4</accession>
<dbReference type="InterPro" id="IPR052967">
    <property type="entry name" value="Stress_Response_Assoc"/>
</dbReference>
<evidence type="ECO:0000313" key="3">
    <source>
        <dbReference type="Proteomes" id="UP001315967"/>
    </source>
</evidence>
<dbReference type="PANTHER" id="PTHR38463">
    <property type="entry name" value="STRESS RESPONSE PROTEIN YSNF"/>
    <property type="match status" value="1"/>
</dbReference>
<evidence type="ECO:0000313" key="2">
    <source>
        <dbReference type="EMBL" id="UUX35142.1"/>
    </source>
</evidence>
<organism evidence="2 3">
    <name type="scientific">Fundicoccus culcitae</name>
    <dbReference type="NCBI Taxonomy" id="2969821"/>
    <lineage>
        <taxon>Bacteria</taxon>
        <taxon>Bacillati</taxon>
        <taxon>Bacillota</taxon>
        <taxon>Bacilli</taxon>
        <taxon>Lactobacillales</taxon>
        <taxon>Aerococcaceae</taxon>
        <taxon>Fundicoccus</taxon>
    </lineage>
</organism>
<name>A0ABY5P8S4_9LACT</name>
<dbReference type="Pfam" id="PF09557">
    <property type="entry name" value="DUF2382"/>
    <property type="match status" value="1"/>
</dbReference>
<proteinExistence type="predicted"/>
<dbReference type="PANTHER" id="PTHR38463:SF1">
    <property type="entry name" value="STRESS RESPONSE PROTEIN YSNF"/>
    <property type="match status" value="1"/>
</dbReference>
<gene>
    <name evidence="2" type="ORF">NRE15_05740</name>
</gene>
<sequence>MARKYVYGVYQSVTETEDAVRYILDQGVPRTSVSVVGDTDHGYNGDVEFTAYRDLLDDQEDNRGFFARLFNWDDDVNSDEFVNVDFNEYRDSLDRGDLLVLIDQDYEDRIPLFNTEHPAVDDSQSDDVIVDDVAYGNQYVDEVDYTDGSLNDEMRLDDEDPLIYDTDYTVDDDVHLEDDYDGVGEVDLDADTDRIRLHEERVHADVRRKEDGEVHISKEIVEDTETIEVPVEREEIHIRRTTPTEGMDDEELVEEDIVIPVSEEEVVLSKDTVVTDEFEVEKTRHTDHETVTETTRREELDIDDVDGHVVEDDEAF</sequence>
<dbReference type="EMBL" id="CP102453">
    <property type="protein sequence ID" value="UUX35142.1"/>
    <property type="molecule type" value="Genomic_DNA"/>
</dbReference>
<keyword evidence="3" id="KW-1185">Reference proteome</keyword>
<dbReference type="RefSeq" id="WP_313794635.1">
    <property type="nucleotide sequence ID" value="NZ_CP102453.1"/>
</dbReference>
<feature type="domain" description="DUF2382" evidence="1">
    <location>
        <begin position="195"/>
        <end position="302"/>
    </location>
</feature>
<dbReference type="NCBIfam" id="TIGR02271">
    <property type="entry name" value="YsnF/AvaK domain"/>
    <property type="match status" value="1"/>
</dbReference>